<dbReference type="Proteomes" id="UP000219020">
    <property type="component" value="Unassembled WGS sequence"/>
</dbReference>
<keyword evidence="2" id="KW-1003">Cell membrane</keyword>
<name>A0A2A5T7L3_9GAMM</name>
<evidence type="ECO:0000256" key="3">
    <source>
        <dbReference type="ARBA" id="ARBA00022692"/>
    </source>
</evidence>
<dbReference type="InterPro" id="IPR050250">
    <property type="entry name" value="Macrolide_Exporter_MacB"/>
</dbReference>
<feature type="transmembrane region" description="Helical" evidence="7">
    <location>
        <begin position="259"/>
        <end position="284"/>
    </location>
</feature>
<dbReference type="InterPro" id="IPR003838">
    <property type="entry name" value="ABC3_permease_C"/>
</dbReference>
<keyword evidence="4 7" id="KW-1133">Transmembrane helix</keyword>
<comment type="caution">
    <text evidence="10">The sequence shown here is derived from an EMBL/GenBank/DDBJ whole genome shotgun (WGS) entry which is preliminary data.</text>
</comment>
<dbReference type="Pfam" id="PF12704">
    <property type="entry name" value="MacB_PCD"/>
    <property type="match status" value="1"/>
</dbReference>
<gene>
    <name evidence="10" type="ORF">BTN49_0110</name>
</gene>
<protein>
    <submittedName>
        <fullName evidence="10">ABC-type antimicrobial peptide transport system, permease component</fullName>
    </submittedName>
</protein>
<evidence type="ECO:0000256" key="1">
    <source>
        <dbReference type="ARBA" id="ARBA00004651"/>
    </source>
</evidence>
<evidence type="ECO:0000256" key="7">
    <source>
        <dbReference type="SAM" id="Phobius"/>
    </source>
</evidence>
<evidence type="ECO:0000259" key="9">
    <source>
        <dbReference type="Pfam" id="PF12704"/>
    </source>
</evidence>
<evidence type="ECO:0000256" key="6">
    <source>
        <dbReference type="ARBA" id="ARBA00038076"/>
    </source>
</evidence>
<keyword evidence="3 7" id="KW-0812">Transmembrane</keyword>
<dbReference type="PANTHER" id="PTHR30572:SF4">
    <property type="entry name" value="ABC TRANSPORTER PERMEASE YTRF"/>
    <property type="match status" value="1"/>
</dbReference>
<dbReference type="AlphaFoldDB" id="A0A2A5T7L3"/>
<evidence type="ECO:0000256" key="4">
    <source>
        <dbReference type="ARBA" id="ARBA00022989"/>
    </source>
</evidence>
<evidence type="ECO:0000313" key="11">
    <source>
        <dbReference type="Proteomes" id="UP000219020"/>
    </source>
</evidence>
<comment type="similarity">
    <text evidence="6">Belongs to the ABC-4 integral membrane protein family.</text>
</comment>
<reference evidence="11" key="1">
    <citation type="submission" date="2017-04" db="EMBL/GenBank/DDBJ databases">
        <title>Genome evolution of the luminous symbionts of deep sea anglerfish.</title>
        <authorList>
            <person name="Hendry T.A."/>
        </authorList>
    </citation>
    <scope>NUCLEOTIDE SEQUENCE [LARGE SCALE GENOMIC DNA]</scope>
</reference>
<feature type="transmembrane region" description="Helical" evidence="7">
    <location>
        <begin position="305"/>
        <end position="331"/>
    </location>
</feature>
<feature type="transmembrane region" description="Helical" evidence="7">
    <location>
        <begin position="343"/>
        <end position="366"/>
    </location>
</feature>
<evidence type="ECO:0000313" key="10">
    <source>
        <dbReference type="EMBL" id="PCS24116.1"/>
    </source>
</evidence>
<keyword evidence="5 7" id="KW-0472">Membrane</keyword>
<keyword evidence="11" id="KW-1185">Reference proteome</keyword>
<feature type="domain" description="MacB-like periplasmic core" evidence="9">
    <location>
        <begin position="3"/>
        <end position="220"/>
    </location>
</feature>
<dbReference type="InterPro" id="IPR025857">
    <property type="entry name" value="MacB_PCD"/>
</dbReference>
<organism evidence="10 11">
    <name type="scientific">Candidatus Enterovibrio escicola</name>
    <dbReference type="NCBI Taxonomy" id="1927127"/>
    <lineage>
        <taxon>Bacteria</taxon>
        <taxon>Pseudomonadati</taxon>
        <taxon>Pseudomonadota</taxon>
        <taxon>Gammaproteobacteria</taxon>
        <taxon>Vibrionales</taxon>
        <taxon>Vibrionaceae</taxon>
        <taxon>Enterovibrio</taxon>
    </lineage>
</organism>
<comment type="subcellular location">
    <subcellularLocation>
        <location evidence="1">Cell membrane</location>
        <topology evidence="1">Multi-pass membrane protein</topology>
    </subcellularLocation>
</comment>
<dbReference type="GO" id="GO:0022857">
    <property type="term" value="F:transmembrane transporter activity"/>
    <property type="evidence" value="ECO:0007669"/>
    <property type="project" value="TreeGrafter"/>
</dbReference>
<evidence type="ECO:0000256" key="5">
    <source>
        <dbReference type="ARBA" id="ARBA00023136"/>
    </source>
</evidence>
<feature type="domain" description="ABC3 transporter permease C-terminal" evidence="8">
    <location>
        <begin position="265"/>
        <end position="376"/>
    </location>
</feature>
<accession>A0A2A5T7L3</accession>
<dbReference type="EMBL" id="NBYY01000003">
    <property type="protein sequence ID" value="PCS24116.1"/>
    <property type="molecule type" value="Genomic_DNA"/>
</dbReference>
<evidence type="ECO:0000256" key="2">
    <source>
        <dbReference type="ARBA" id="ARBA00022475"/>
    </source>
</evidence>
<evidence type="ECO:0000259" key="8">
    <source>
        <dbReference type="Pfam" id="PF02687"/>
    </source>
</evidence>
<sequence length="388" mass="42013">MRSTLAVVAITWGVISIVVLVALGEGFYQRQSASFALLVSNTQSAWPFQTSKPWKGLPSRRVVKIPDEKAQLLIQSGFVQELSLIYEKMNAKVTNIKGQLLTSYVGGIDSAYLPLALLKTQQGSRNISPTDITNHIRVAILNGEIAEMGKIVIGDSVKINGIPFYVIGLLSEADGGNPFRYSPKVLIPKTTYQDIWADKPRWMLVKPAEGVSIPQLRQEILSFFSRQIHFDPTDRDAIYLPDLGEGVNMINAFLRGIQIFLGASGAMTMAVGAIGVANIMFLSVTERTREIGVRLAIGATPQTILGQFMVEGMVLIFIGTSLGLLASYGVVAQLGQVSLPDWIGIPTITLSSVALSLLVTAMLAVLASYFPARRASCLTPVIALSARF</sequence>
<dbReference type="GO" id="GO:0005886">
    <property type="term" value="C:plasma membrane"/>
    <property type="evidence" value="ECO:0007669"/>
    <property type="project" value="UniProtKB-SubCell"/>
</dbReference>
<proteinExistence type="inferred from homology"/>
<dbReference type="Pfam" id="PF02687">
    <property type="entry name" value="FtsX"/>
    <property type="match status" value="1"/>
</dbReference>
<dbReference type="PANTHER" id="PTHR30572">
    <property type="entry name" value="MEMBRANE COMPONENT OF TRANSPORTER-RELATED"/>
    <property type="match status" value="1"/>
</dbReference>